<keyword evidence="4 7" id="KW-0812">Transmembrane</keyword>
<accession>A0A6N6JCW2</accession>
<keyword evidence="3" id="KW-1003">Cell membrane</keyword>
<dbReference type="AlphaFoldDB" id="A0A6N6JCW2"/>
<organism evidence="9 10">
    <name type="scientific">Litoreibacter roseus</name>
    <dbReference type="NCBI Taxonomy" id="2601869"/>
    <lineage>
        <taxon>Bacteria</taxon>
        <taxon>Pseudomonadati</taxon>
        <taxon>Pseudomonadota</taxon>
        <taxon>Alphaproteobacteria</taxon>
        <taxon>Rhodobacterales</taxon>
        <taxon>Roseobacteraceae</taxon>
        <taxon>Litoreibacter</taxon>
    </lineage>
</organism>
<dbReference type="GO" id="GO:0005886">
    <property type="term" value="C:plasma membrane"/>
    <property type="evidence" value="ECO:0007669"/>
    <property type="project" value="UniProtKB-SubCell"/>
</dbReference>
<dbReference type="Proteomes" id="UP000436822">
    <property type="component" value="Unassembled WGS sequence"/>
</dbReference>
<dbReference type="InterPro" id="IPR007182">
    <property type="entry name" value="MnhB"/>
</dbReference>
<evidence type="ECO:0000313" key="10">
    <source>
        <dbReference type="Proteomes" id="UP000436822"/>
    </source>
</evidence>
<feature type="transmembrane region" description="Helical" evidence="7">
    <location>
        <begin position="35"/>
        <end position="56"/>
    </location>
</feature>
<evidence type="ECO:0000256" key="5">
    <source>
        <dbReference type="ARBA" id="ARBA00022989"/>
    </source>
</evidence>
<reference evidence="9 10" key="1">
    <citation type="submission" date="2019-12" db="EMBL/GenBank/DDBJ databases">
        <title>Litoreibacter badius sp. nov., a novel bacteriochlorophyll a-containing bacterium in the genus Litoreibacter.</title>
        <authorList>
            <person name="Kanamuro M."/>
            <person name="Takabe Y."/>
            <person name="Mori K."/>
            <person name="Takaichi S."/>
            <person name="Hanada S."/>
        </authorList>
    </citation>
    <scope>NUCLEOTIDE SEQUENCE [LARGE SCALE GENOMIC DNA]</scope>
    <source>
        <strain evidence="9 10">K6</strain>
    </source>
</reference>
<evidence type="ECO:0000256" key="3">
    <source>
        <dbReference type="ARBA" id="ARBA00022475"/>
    </source>
</evidence>
<comment type="similarity">
    <text evidence="2">Belongs to the CPA3 antiporters (TC 2.A.63) subunit B family.</text>
</comment>
<name>A0A6N6JCW2_9RHOB</name>
<dbReference type="PANTHER" id="PTHR33932">
    <property type="entry name" value="NA(+)/H(+) ANTIPORTER SUBUNIT B"/>
    <property type="match status" value="1"/>
</dbReference>
<feature type="transmembrane region" description="Helical" evidence="7">
    <location>
        <begin position="12"/>
        <end position="29"/>
    </location>
</feature>
<gene>
    <name evidence="9" type="primary">mnhB</name>
    <name evidence="9" type="ORF">KIN_12470</name>
</gene>
<comment type="caution">
    <text evidence="9">The sequence shown here is derived from an EMBL/GenBank/DDBJ whole genome shotgun (WGS) entry which is preliminary data.</text>
</comment>
<proteinExistence type="inferred from homology"/>
<dbReference type="InterPro" id="IPR050622">
    <property type="entry name" value="CPA3_antiporter_subunitB"/>
</dbReference>
<evidence type="ECO:0000313" key="9">
    <source>
        <dbReference type="EMBL" id="GFE64173.1"/>
    </source>
</evidence>
<dbReference type="NCBIfam" id="NF009163">
    <property type="entry name" value="PRK12509.1"/>
    <property type="match status" value="1"/>
</dbReference>
<feature type="domain" description="Na+/H+ antiporter MnhB subunit-related protein" evidence="8">
    <location>
        <begin position="5"/>
        <end position="130"/>
    </location>
</feature>
<protein>
    <submittedName>
        <fullName evidence="9">Na(+)/H(+) antiporter subunit B</fullName>
    </submittedName>
</protein>
<dbReference type="PANTHER" id="PTHR33932:SF4">
    <property type="entry name" value="NA(+)_H(+) ANTIPORTER SUBUNIT B"/>
    <property type="match status" value="1"/>
</dbReference>
<feature type="transmembrane region" description="Helical" evidence="7">
    <location>
        <begin position="108"/>
        <end position="134"/>
    </location>
</feature>
<evidence type="ECO:0000256" key="7">
    <source>
        <dbReference type="SAM" id="Phobius"/>
    </source>
</evidence>
<dbReference type="RefSeq" id="WP_159805040.1">
    <property type="nucleotide sequence ID" value="NZ_BLJE01000001.1"/>
</dbReference>
<evidence type="ECO:0000256" key="6">
    <source>
        <dbReference type="ARBA" id="ARBA00023136"/>
    </source>
</evidence>
<evidence type="ECO:0000256" key="1">
    <source>
        <dbReference type="ARBA" id="ARBA00004651"/>
    </source>
</evidence>
<keyword evidence="10" id="KW-1185">Reference proteome</keyword>
<keyword evidence="5 7" id="KW-1133">Transmembrane helix</keyword>
<dbReference type="OrthoDB" id="9798859at2"/>
<feature type="transmembrane region" description="Helical" evidence="7">
    <location>
        <begin position="68"/>
        <end position="88"/>
    </location>
</feature>
<comment type="subcellular location">
    <subcellularLocation>
        <location evidence="1">Cell membrane</location>
        <topology evidence="1">Multi-pass membrane protein</topology>
    </subcellularLocation>
</comment>
<evidence type="ECO:0000256" key="4">
    <source>
        <dbReference type="ARBA" id="ARBA00022692"/>
    </source>
</evidence>
<sequence length="139" mass="14425">MNSIILRIGSRYVVGILLLFSIYMLLRGHNEPGGGFIGGLIGATGFVLYAIGCGTADARAALRIMPQTIAMAGLGIALVAGLAAAAFGDALFTGQWLFIGAEGDDKGLPLSTVLVFDIGVYLVVFGAILTLVFAMEEEI</sequence>
<keyword evidence="6 7" id="KW-0472">Membrane</keyword>
<evidence type="ECO:0000259" key="8">
    <source>
        <dbReference type="Pfam" id="PF04039"/>
    </source>
</evidence>
<evidence type="ECO:0000256" key="2">
    <source>
        <dbReference type="ARBA" id="ARBA00009425"/>
    </source>
</evidence>
<dbReference type="EMBL" id="BLJE01000001">
    <property type="protein sequence ID" value="GFE64173.1"/>
    <property type="molecule type" value="Genomic_DNA"/>
</dbReference>
<dbReference type="Pfam" id="PF04039">
    <property type="entry name" value="MnhB"/>
    <property type="match status" value="1"/>
</dbReference>